<dbReference type="AlphaFoldDB" id="A0A938XXQ8"/>
<dbReference type="EMBL" id="JAFBDQ010000035">
    <property type="protein sequence ID" value="MBM7558206.1"/>
    <property type="molecule type" value="Genomic_DNA"/>
</dbReference>
<dbReference type="RefSeq" id="WP_275579441.1">
    <property type="nucleotide sequence ID" value="NZ_JAFBDQ010000035.1"/>
</dbReference>
<organism evidence="1 2">
    <name type="scientific">Halanaerobacter jeridensis</name>
    <dbReference type="NCBI Taxonomy" id="706427"/>
    <lineage>
        <taxon>Bacteria</taxon>
        <taxon>Bacillati</taxon>
        <taxon>Bacillota</taxon>
        <taxon>Clostridia</taxon>
        <taxon>Halanaerobiales</taxon>
        <taxon>Halobacteroidaceae</taxon>
        <taxon>Halanaerobacter</taxon>
    </lineage>
</organism>
<name>A0A938XXQ8_9FIRM</name>
<proteinExistence type="predicted"/>
<gene>
    <name evidence="1" type="ORF">JOC47_003076</name>
</gene>
<dbReference type="Proteomes" id="UP000774000">
    <property type="component" value="Unassembled WGS sequence"/>
</dbReference>
<evidence type="ECO:0000313" key="2">
    <source>
        <dbReference type="Proteomes" id="UP000774000"/>
    </source>
</evidence>
<protein>
    <submittedName>
        <fullName evidence="1">Uncharacterized protein</fullName>
    </submittedName>
</protein>
<reference evidence="1" key="1">
    <citation type="submission" date="2021-01" db="EMBL/GenBank/DDBJ databases">
        <title>Genomic Encyclopedia of Type Strains, Phase IV (KMG-IV): sequencing the most valuable type-strain genomes for metagenomic binning, comparative biology and taxonomic classification.</title>
        <authorList>
            <person name="Goeker M."/>
        </authorList>
    </citation>
    <scope>NUCLEOTIDE SEQUENCE</scope>
    <source>
        <strain evidence="1">DSM 23230</strain>
    </source>
</reference>
<keyword evidence="2" id="KW-1185">Reference proteome</keyword>
<accession>A0A938XXQ8</accession>
<comment type="caution">
    <text evidence="1">The sequence shown here is derived from an EMBL/GenBank/DDBJ whole genome shotgun (WGS) entry which is preliminary data.</text>
</comment>
<evidence type="ECO:0000313" key="1">
    <source>
        <dbReference type="EMBL" id="MBM7558206.1"/>
    </source>
</evidence>
<sequence length="40" mass="4751">MNEGWFVTANDIKNWTNTDKRRAEEMLPKIVERLIRASCN</sequence>